<dbReference type="PROSITE" id="PS51318">
    <property type="entry name" value="TAT"/>
    <property type="match status" value="1"/>
</dbReference>
<dbReference type="OrthoDB" id="186379at2"/>
<evidence type="ECO:0000256" key="1">
    <source>
        <dbReference type="SAM" id="SignalP"/>
    </source>
</evidence>
<dbReference type="Proteomes" id="UP000037822">
    <property type="component" value="Unassembled WGS sequence"/>
</dbReference>
<organism evidence="3 4">
    <name type="scientific">Bosea vaviloviae</name>
    <dbReference type="NCBI Taxonomy" id="1526658"/>
    <lineage>
        <taxon>Bacteria</taxon>
        <taxon>Pseudomonadati</taxon>
        <taxon>Pseudomonadota</taxon>
        <taxon>Alphaproteobacteria</taxon>
        <taxon>Hyphomicrobiales</taxon>
        <taxon>Boseaceae</taxon>
        <taxon>Bosea</taxon>
    </lineage>
</organism>
<dbReference type="PATRIC" id="fig|1526658.3.peg.3105"/>
<dbReference type="PANTHER" id="PTHR37945">
    <property type="entry name" value="EXTRACELLULAR TUNGSTATE BINDING PROTEIN"/>
    <property type="match status" value="1"/>
</dbReference>
<evidence type="ECO:0000259" key="2">
    <source>
        <dbReference type="Pfam" id="PF12849"/>
    </source>
</evidence>
<dbReference type="InterPro" id="IPR006311">
    <property type="entry name" value="TAT_signal"/>
</dbReference>
<keyword evidence="4" id="KW-1185">Reference proteome</keyword>
<accession>A0A0N1FKT4</accession>
<feature type="signal peptide" evidence="1">
    <location>
        <begin position="1"/>
        <end position="23"/>
    </location>
</feature>
<dbReference type="RefSeq" id="WP_054207519.1">
    <property type="nucleotide sequence ID" value="NZ_LGSZ01000017.1"/>
</dbReference>
<dbReference type="InterPro" id="IPR024370">
    <property type="entry name" value="PBP_domain"/>
</dbReference>
<dbReference type="Gene3D" id="3.40.190.10">
    <property type="entry name" value="Periplasmic binding protein-like II"/>
    <property type="match status" value="2"/>
</dbReference>
<name>A0A0N1FKT4_9HYPH</name>
<sequence length="292" mass="30861">MTTTRRLLLATGFSIALAGIALAQTTTATPPAATAPATSDSRFITVSSTTSTQDSGLFGYLLPLFKAKTGIDVRVVSQGTGQALDTGRRGDADVVFVHARAQEEKFVAEGFGLERKAVMYNDFVLIGPKSDPAGITGTKDIAAALKAIQEKGAPFVSRGDKSGTHSAELALWKVAGVDLDAKKGAWYREIGQGMGAALNTAGGMGAYVLADRGTWISFKNRGDLVIAVEGDRRLFNQYGVIAVNPAKHPHVKINDGQAFVNWLVSPEGQKVISDYKIEGQQLFFPNATQAGA</sequence>
<dbReference type="SUPFAM" id="SSF53850">
    <property type="entry name" value="Periplasmic binding protein-like II"/>
    <property type="match status" value="1"/>
</dbReference>
<gene>
    <name evidence="3" type="ORF">AE618_02695</name>
</gene>
<proteinExistence type="predicted"/>
<dbReference type="EMBL" id="LGSZ01000017">
    <property type="protein sequence ID" value="KPH82636.1"/>
    <property type="molecule type" value="Genomic_DNA"/>
</dbReference>
<dbReference type="Pfam" id="PF12849">
    <property type="entry name" value="PBP_like_2"/>
    <property type="match status" value="1"/>
</dbReference>
<feature type="domain" description="PBP" evidence="2">
    <location>
        <begin position="39"/>
        <end position="267"/>
    </location>
</feature>
<evidence type="ECO:0000313" key="3">
    <source>
        <dbReference type="EMBL" id="KPH82636.1"/>
    </source>
</evidence>
<protein>
    <recommendedName>
        <fullName evidence="2">PBP domain-containing protein</fullName>
    </recommendedName>
</protein>
<evidence type="ECO:0000313" key="4">
    <source>
        <dbReference type="Proteomes" id="UP000037822"/>
    </source>
</evidence>
<dbReference type="PANTHER" id="PTHR37945:SF1">
    <property type="entry name" value="EXTRACELLULAR TUNGSTATE BINDING PROTEIN"/>
    <property type="match status" value="1"/>
</dbReference>
<comment type="caution">
    <text evidence="3">The sequence shown here is derived from an EMBL/GenBank/DDBJ whole genome shotgun (WGS) entry which is preliminary data.</text>
</comment>
<reference evidence="3 4" key="1">
    <citation type="submission" date="2015-07" db="EMBL/GenBank/DDBJ databases">
        <title>Whole genome sequencing of Bosea vaviloviae isolated from cave pool.</title>
        <authorList>
            <person name="Tan N.E.H."/>
            <person name="Lee Y.P."/>
            <person name="Gan H.M."/>
            <person name="Barton H."/>
            <person name="Savka M.A."/>
        </authorList>
    </citation>
    <scope>NUCLEOTIDE SEQUENCE [LARGE SCALE GENOMIC DNA]</scope>
    <source>
        <strain evidence="3 4">SD260</strain>
    </source>
</reference>
<dbReference type="InterPro" id="IPR052738">
    <property type="entry name" value="ABC-Tungstate_binding"/>
</dbReference>
<dbReference type="AlphaFoldDB" id="A0A0N1FKT4"/>
<keyword evidence="1" id="KW-0732">Signal</keyword>
<feature type="chain" id="PRO_5005871325" description="PBP domain-containing protein" evidence="1">
    <location>
        <begin position="24"/>
        <end position="292"/>
    </location>
</feature>